<evidence type="ECO:0000256" key="2">
    <source>
        <dbReference type="ARBA" id="ARBA00022679"/>
    </source>
</evidence>
<dbReference type="SUPFAM" id="SSF55729">
    <property type="entry name" value="Acyl-CoA N-acyltransferases (Nat)"/>
    <property type="match status" value="1"/>
</dbReference>
<evidence type="ECO:0000259" key="4">
    <source>
        <dbReference type="PROSITE" id="PS51186"/>
    </source>
</evidence>
<organism evidence="5 6">
    <name type="scientific">Deinococcus ruber</name>
    <dbReference type="NCBI Taxonomy" id="1848197"/>
    <lineage>
        <taxon>Bacteria</taxon>
        <taxon>Thermotogati</taxon>
        <taxon>Deinococcota</taxon>
        <taxon>Deinococci</taxon>
        <taxon>Deinococcales</taxon>
        <taxon>Deinococcaceae</taxon>
        <taxon>Deinococcus</taxon>
    </lineage>
</organism>
<keyword evidence="6" id="KW-1185">Reference proteome</keyword>
<dbReference type="CDD" id="cd04301">
    <property type="entry name" value="NAT_SF"/>
    <property type="match status" value="1"/>
</dbReference>
<reference evidence="5" key="2">
    <citation type="submission" date="2020-09" db="EMBL/GenBank/DDBJ databases">
        <authorList>
            <person name="Sun Q."/>
            <person name="Ohkuma M."/>
        </authorList>
    </citation>
    <scope>NUCLEOTIDE SEQUENCE</scope>
    <source>
        <strain evidence="5">JCM 31311</strain>
    </source>
</reference>
<comment type="similarity">
    <text evidence="1">Belongs to the acetyltransferase family.</text>
</comment>
<dbReference type="FunFam" id="3.40.630.30:FF:000064">
    <property type="entry name" value="GNAT family acetyltransferase"/>
    <property type="match status" value="1"/>
</dbReference>
<dbReference type="AlphaFoldDB" id="A0A918CI13"/>
<dbReference type="Gene3D" id="3.40.630.30">
    <property type="match status" value="1"/>
</dbReference>
<dbReference type="GO" id="GO:0008080">
    <property type="term" value="F:N-acetyltransferase activity"/>
    <property type="evidence" value="ECO:0007669"/>
    <property type="project" value="UniProtKB-ARBA"/>
</dbReference>
<dbReference type="InterPro" id="IPR000182">
    <property type="entry name" value="GNAT_dom"/>
</dbReference>
<protein>
    <submittedName>
        <fullName evidence="5">Acetyltransferase</fullName>
    </submittedName>
</protein>
<comment type="caution">
    <text evidence="5">The sequence shown here is derived from an EMBL/GenBank/DDBJ whole genome shotgun (WGS) entry which is preliminary data.</text>
</comment>
<keyword evidence="3" id="KW-0012">Acyltransferase</keyword>
<reference evidence="5" key="1">
    <citation type="journal article" date="2014" name="Int. J. Syst. Evol. Microbiol.">
        <title>Complete genome sequence of Corynebacterium casei LMG S-19264T (=DSM 44701T), isolated from a smear-ripened cheese.</title>
        <authorList>
            <consortium name="US DOE Joint Genome Institute (JGI-PGF)"/>
            <person name="Walter F."/>
            <person name="Albersmeier A."/>
            <person name="Kalinowski J."/>
            <person name="Ruckert C."/>
        </authorList>
    </citation>
    <scope>NUCLEOTIDE SEQUENCE</scope>
    <source>
        <strain evidence="5">JCM 31311</strain>
    </source>
</reference>
<dbReference type="Proteomes" id="UP000603865">
    <property type="component" value="Unassembled WGS sequence"/>
</dbReference>
<evidence type="ECO:0000313" key="6">
    <source>
        <dbReference type="Proteomes" id="UP000603865"/>
    </source>
</evidence>
<dbReference type="PANTHER" id="PTHR10545:SF29">
    <property type="entry name" value="GH14572P-RELATED"/>
    <property type="match status" value="1"/>
</dbReference>
<gene>
    <name evidence="5" type="ORF">GCM10008957_40720</name>
</gene>
<dbReference type="PANTHER" id="PTHR10545">
    <property type="entry name" value="DIAMINE N-ACETYLTRANSFERASE"/>
    <property type="match status" value="1"/>
</dbReference>
<sequence>MTPTIRLATATDIPRLLPLMRGLAEYEHYLDVFAVTEDVLRRQGFEKSPPDFYALVADSGSELLGMLVYYFLPFTATARPTLFIKELYVTQEAHGQQLGERLMAKAAQQALEHGCGAMLWAVADWNAGGKKFYERLGATPNPVWIDYGLRGEALEKLAKEQP</sequence>
<keyword evidence="2" id="KW-0808">Transferase</keyword>
<proteinExistence type="inferred from homology"/>
<dbReference type="PROSITE" id="PS51186">
    <property type="entry name" value="GNAT"/>
    <property type="match status" value="1"/>
</dbReference>
<dbReference type="Pfam" id="PF00583">
    <property type="entry name" value="Acetyltransf_1"/>
    <property type="match status" value="1"/>
</dbReference>
<feature type="domain" description="N-acetyltransferase" evidence="4">
    <location>
        <begin position="3"/>
        <end position="160"/>
    </location>
</feature>
<evidence type="ECO:0000313" key="5">
    <source>
        <dbReference type="EMBL" id="GGR24908.1"/>
    </source>
</evidence>
<evidence type="ECO:0000256" key="3">
    <source>
        <dbReference type="ARBA" id="ARBA00023315"/>
    </source>
</evidence>
<accession>A0A918CI13</accession>
<dbReference type="EMBL" id="BMQL01000034">
    <property type="protein sequence ID" value="GGR24908.1"/>
    <property type="molecule type" value="Genomic_DNA"/>
</dbReference>
<dbReference type="RefSeq" id="WP_189092338.1">
    <property type="nucleotide sequence ID" value="NZ_BMQL01000034.1"/>
</dbReference>
<dbReference type="InterPro" id="IPR016181">
    <property type="entry name" value="Acyl_CoA_acyltransferase"/>
</dbReference>
<name>A0A918CI13_9DEIO</name>
<evidence type="ECO:0000256" key="1">
    <source>
        <dbReference type="ARBA" id="ARBA00008694"/>
    </source>
</evidence>
<dbReference type="InterPro" id="IPR051016">
    <property type="entry name" value="Diverse_Substrate_AcTransf"/>
</dbReference>